<comment type="caution">
    <text evidence="1">The sequence shown here is derived from an EMBL/GenBank/DDBJ whole genome shotgun (WGS) entry which is preliminary data.</text>
</comment>
<proteinExistence type="predicted"/>
<dbReference type="InterPro" id="IPR012337">
    <property type="entry name" value="RNaseH-like_sf"/>
</dbReference>
<dbReference type="Proteomes" id="UP001163846">
    <property type="component" value="Unassembled WGS sequence"/>
</dbReference>
<feature type="non-terminal residue" evidence="1">
    <location>
        <position position="204"/>
    </location>
</feature>
<dbReference type="AlphaFoldDB" id="A0AA38UAB3"/>
<evidence type="ECO:0000313" key="1">
    <source>
        <dbReference type="EMBL" id="KAJ3835499.1"/>
    </source>
</evidence>
<sequence>NDFTKPSIVRASAAKGRAVLNKYYSKTDDSKMYRMCMMLHPKYKTHYFDKAQWESMWKDTAINILREEWNSRYKCMIDESENGAMTSDVTDLDMGLFNELNQFGKTKADDVLDEYLKSPIDANVDPVSYWVSHLDLPGAKATPWGTLARMALDFLSAPVLRSLMVLRSWFKEGLIPEDKVLEYFRELKSRRNKGRENDSMDIDD</sequence>
<organism evidence="1 2">
    <name type="scientific">Lentinula raphanica</name>
    <dbReference type="NCBI Taxonomy" id="153919"/>
    <lineage>
        <taxon>Eukaryota</taxon>
        <taxon>Fungi</taxon>
        <taxon>Dikarya</taxon>
        <taxon>Basidiomycota</taxon>
        <taxon>Agaricomycotina</taxon>
        <taxon>Agaricomycetes</taxon>
        <taxon>Agaricomycetidae</taxon>
        <taxon>Agaricales</taxon>
        <taxon>Marasmiineae</taxon>
        <taxon>Omphalotaceae</taxon>
        <taxon>Lentinula</taxon>
    </lineage>
</organism>
<protein>
    <recommendedName>
        <fullName evidence="3">HAT C-terminal dimerisation domain-containing protein</fullName>
    </recommendedName>
</protein>
<evidence type="ECO:0008006" key="3">
    <source>
        <dbReference type="Google" id="ProtNLM"/>
    </source>
</evidence>
<dbReference type="SUPFAM" id="SSF53098">
    <property type="entry name" value="Ribonuclease H-like"/>
    <property type="match status" value="1"/>
</dbReference>
<evidence type="ECO:0000313" key="2">
    <source>
        <dbReference type="Proteomes" id="UP001163846"/>
    </source>
</evidence>
<accession>A0AA38UAB3</accession>
<keyword evidence="2" id="KW-1185">Reference proteome</keyword>
<dbReference type="EMBL" id="MU806406">
    <property type="protein sequence ID" value="KAJ3835499.1"/>
    <property type="molecule type" value="Genomic_DNA"/>
</dbReference>
<reference evidence="1" key="1">
    <citation type="submission" date="2022-08" db="EMBL/GenBank/DDBJ databases">
        <authorList>
            <consortium name="DOE Joint Genome Institute"/>
            <person name="Min B."/>
            <person name="Riley R."/>
            <person name="Sierra-Patev S."/>
            <person name="Naranjo-Ortiz M."/>
            <person name="Looney B."/>
            <person name="Konkel Z."/>
            <person name="Slot J.C."/>
            <person name="Sakamoto Y."/>
            <person name="Steenwyk J.L."/>
            <person name="Rokas A."/>
            <person name="Carro J."/>
            <person name="Camarero S."/>
            <person name="Ferreira P."/>
            <person name="Molpeceres G."/>
            <person name="Ruiz-Duenas F.J."/>
            <person name="Serrano A."/>
            <person name="Henrissat B."/>
            <person name="Drula E."/>
            <person name="Hughes K.W."/>
            <person name="Mata J.L."/>
            <person name="Ishikawa N.K."/>
            <person name="Vargas-Isla R."/>
            <person name="Ushijima S."/>
            <person name="Smith C.A."/>
            <person name="Ahrendt S."/>
            <person name="Andreopoulos W."/>
            <person name="He G."/>
            <person name="Labutti K."/>
            <person name="Lipzen A."/>
            <person name="Ng V."/>
            <person name="Sandor L."/>
            <person name="Barry K."/>
            <person name="Martinez A.T."/>
            <person name="Xiao Y."/>
            <person name="Gibbons J.G."/>
            <person name="Terashima K."/>
            <person name="Hibbett D.S."/>
            <person name="Grigoriev I.V."/>
        </authorList>
    </citation>
    <scope>NUCLEOTIDE SEQUENCE</scope>
    <source>
        <strain evidence="1">TFB9207</strain>
    </source>
</reference>
<name>A0AA38UAB3_9AGAR</name>
<gene>
    <name evidence="1" type="ORF">F5878DRAFT_644302</name>
</gene>